<protein>
    <recommendedName>
        <fullName evidence="1">Tyrosine specific protein phosphatases domain-containing protein</fullName>
    </recommendedName>
</protein>
<dbReference type="OrthoDB" id="428974at2759"/>
<gene>
    <name evidence="2" type="ORF">M501DRAFT_1010204</name>
</gene>
<dbReference type="EMBL" id="MU006092">
    <property type="protein sequence ID" value="KAF2841059.1"/>
    <property type="molecule type" value="Genomic_DNA"/>
</dbReference>
<dbReference type="SUPFAM" id="SSF53474">
    <property type="entry name" value="alpha/beta-Hydrolases"/>
    <property type="match status" value="1"/>
</dbReference>
<dbReference type="PROSITE" id="PS00383">
    <property type="entry name" value="TYR_PHOSPHATASE_1"/>
    <property type="match status" value="1"/>
</dbReference>
<dbReference type="PANTHER" id="PTHR10367">
    <property type="entry name" value="MRNA-CAPPING ENZYME"/>
    <property type="match status" value="1"/>
</dbReference>
<dbReference type="GO" id="GO:0004484">
    <property type="term" value="F:mRNA guanylyltransferase activity"/>
    <property type="evidence" value="ECO:0007669"/>
    <property type="project" value="TreeGrafter"/>
</dbReference>
<dbReference type="Pfam" id="PF00782">
    <property type="entry name" value="DSPc"/>
    <property type="match status" value="1"/>
</dbReference>
<dbReference type="Pfam" id="PF00561">
    <property type="entry name" value="Abhydrolase_1"/>
    <property type="match status" value="1"/>
</dbReference>
<dbReference type="AlphaFoldDB" id="A0A9P4SEQ4"/>
<sequence length="624" mass="69472">MVRLLTLCGAATSLLLWRRRSNKQFKETSQRQLTTGISDTVGVDPGLLKKHSNLESYTVPGTGITYPGIRTFYRPHPQGHKLPSKPNPLPLLVFVHGLGGSVAQFHPLLTSLVNVAPCLSIDFPGCGLSEFSPKSWEAYTTDALVQLLATVINKYRDAETGQQIVFIGHSMGCSIATLLASSTSPYANLLSSHVVGFVAICPKADALTLEEAKKFKKLLRIPGPIFDLWRKWDRRGGTESASVARFTGPNAENETRKLQFRFNEQSRTPVWRRMTTGILPDYSSGVPKGGLPGREVWAGLALPIFLAAGELDKITPASELEKIAGFLGKSPNDEIRKKITRDPSMSGPEMKDDRLDGDVRTDSASFISSEDSDINKSVPGETLTFRRRVLKKIVFPAPASHALLYAPSTCRTLAGLIQAFFTDHIDKRLSLGWQLQYLTTEGKWDVKNLEKWKAVKPVSEPIADIFRAMKTLREVDEYHCPRVFVEQWKEKIYAIVDISHESPVYDPRGLEIGGIEYHKFPTVSKLPPSVDEVKSFIDLIDGLRGGQASVSNVVKCGLIGVHCHYGFNRTGFFIVCYLVERLGYRLQDALDEFEGQRPPGIRHDHFIDTLFVRYCTSLKRAPTL</sequence>
<name>A0A9P4SEQ4_9PEZI</name>
<dbReference type="InterPro" id="IPR000387">
    <property type="entry name" value="Tyr_Pase_dom"/>
</dbReference>
<dbReference type="PANTHER" id="PTHR10367:SF25">
    <property type="entry name" value="DUAL SPECIFICITY PHOSPHATASE CATALYTIC DOMAIN PROTEIN (AFU_ORTHOLOGUE AFUA_1G03540)"/>
    <property type="match status" value="1"/>
</dbReference>
<dbReference type="InterPro" id="IPR016130">
    <property type="entry name" value="Tyr_Pase_AS"/>
</dbReference>
<dbReference type="Proteomes" id="UP000799429">
    <property type="component" value="Unassembled WGS sequence"/>
</dbReference>
<dbReference type="SUPFAM" id="SSF52799">
    <property type="entry name" value="(Phosphotyrosine protein) phosphatases II"/>
    <property type="match status" value="1"/>
</dbReference>
<evidence type="ECO:0000313" key="3">
    <source>
        <dbReference type="Proteomes" id="UP000799429"/>
    </source>
</evidence>
<dbReference type="FunFam" id="3.40.50.1820:FF:000273">
    <property type="entry name" value="Dual specificity phosphatase catalytic domain protein"/>
    <property type="match status" value="1"/>
</dbReference>
<keyword evidence="3" id="KW-1185">Reference proteome</keyword>
<dbReference type="InterPro" id="IPR000073">
    <property type="entry name" value="AB_hydrolase_1"/>
</dbReference>
<dbReference type="InterPro" id="IPR000340">
    <property type="entry name" value="Dual-sp_phosphatase_cat-dom"/>
</dbReference>
<dbReference type="Gene3D" id="3.90.190.10">
    <property type="entry name" value="Protein tyrosine phosphatase superfamily"/>
    <property type="match status" value="1"/>
</dbReference>
<dbReference type="GO" id="GO:0006370">
    <property type="term" value="P:7-methylguanosine mRNA capping"/>
    <property type="evidence" value="ECO:0007669"/>
    <property type="project" value="TreeGrafter"/>
</dbReference>
<comment type="caution">
    <text evidence="2">The sequence shown here is derived from an EMBL/GenBank/DDBJ whole genome shotgun (WGS) entry which is preliminary data.</text>
</comment>
<dbReference type="FunFam" id="3.90.190.10:FF:000090">
    <property type="entry name" value="Dual specificity phosphatase catalytic domain protein"/>
    <property type="match status" value="1"/>
</dbReference>
<evidence type="ECO:0000259" key="1">
    <source>
        <dbReference type="PROSITE" id="PS50056"/>
    </source>
</evidence>
<reference evidence="2" key="1">
    <citation type="journal article" date="2020" name="Stud. Mycol.">
        <title>101 Dothideomycetes genomes: a test case for predicting lifestyles and emergence of pathogens.</title>
        <authorList>
            <person name="Haridas S."/>
            <person name="Albert R."/>
            <person name="Binder M."/>
            <person name="Bloem J."/>
            <person name="Labutti K."/>
            <person name="Salamov A."/>
            <person name="Andreopoulos B."/>
            <person name="Baker S."/>
            <person name="Barry K."/>
            <person name="Bills G."/>
            <person name="Bluhm B."/>
            <person name="Cannon C."/>
            <person name="Castanera R."/>
            <person name="Culley D."/>
            <person name="Daum C."/>
            <person name="Ezra D."/>
            <person name="Gonzalez J."/>
            <person name="Henrissat B."/>
            <person name="Kuo A."/>
            <person name="Liang C."/>
            <person name="Lipzen A."/>
            <person name="Lutzoni F."/>
            <person name="Magnuson J."/>
            <person name="Mondo S."/>
            <person name="Nolan M."/>
            <person name="Ohm R."/>
            <person name="Pangilinan J."/>
            <person name="Park H.-J."/>
            <person name="Ramirez L."/>
            <person name="Alfaro M."/>
            <person name="Sun H."/>
            <person name="Tritt A."/>
            <person name="Yoshinaga Y."/>
            <person name="Zwiers L.-H."/>
            <person name="Turgeon B."/>
            <person name="Goodwin S."/>
            <person name="Spatafora J."/>
            <person name="Crous P."/>
            <person name="Grigoriev I."/>
        </authorList>
    </citation>
    <scope>NUCLEOTIDE SEQUENCE</scope>
    <source>
        <strain evidence="2">CBS 101060</strain>
    </source>
</reference>
<dbReference type="InterPro" id="IPR029021">
    <property type="entry name" value="Prot-tyrosine_phosphatase-like"/>
</dbReference>
<accession>A0A9P4SEQ4</accession>
<evidence type="ECO:0000313" key="2">
    <source>
        <dbReference type="EMBL" id="KAF2841059.1"/>
    </source>
</evidence>
<dbReference type="InterPro" id="IPR029058">
    <property type="entry name" value="AB_hydrolase_fold"/>
</dbReference>
<dbReference type="PROSITE" id="PS50056">
    <property type="entry name" value="TYR_PHOSPHATASE_2"/>
    <property type="match status" value="1"/>
</dbReference>
<proteinExistence type="predicted"/>
<dbReference type="Gene3D" id="3.40.50.1820">
    <property type="entry name" value="alpha/beta hydrolase"/>
    <property type="match status" value="1"/>
</dbReference>
<dbReference type="CDD" id="cd14502">
    <property type="entry name" value="RNA_5'-triphosphatase"/>
    <property type="match status" value="1"/>
</dbReference>
<organism evidence="2 3">
    <name type="scientific">Patellaria atrata CBS 101060</name>
    <dbReference type="NCBI Taxonomy" id="1346257"/>
    <lineage>
        <taxon>Eukaryota</taxon>
        <taxon>Fungi</taxon>
        <taxon>Dikarya</taxon>
        <taxon>Ascomycota</taxon>
        <taxon>Pezizomycotina</taxon>
        <taxon>Dothideomycetes</taxon>
        <taxon>Dothideomycetes incertae sedis</taxon>
        <taxon>Patellariales</taxon>
        <taxon>Patellariaceae</taxon>
        <taxon>Patellaria</taxon>
    </lineage>
</organism>
<dbReference type="InterPro" id="IPR051029">
    <property type="entry name" value="mRNA_Capping_Enz/RNA_Phosphat"/>
</dbReference>
<feature type="domain" description="Tyrosine specific protein phosphatases" evidence="1">
    <location>
        <begin position="534"/>
        <end position="598"/>
    </location>
</feature>